<dbReference type="GO" id="GO:0006406">
    <property type="term" value="P:mRNA export from nucleus"/>
    <property type="evidence" value="ECO:0007669"/>
    <property type="project" value="TreeGrafter"/>
</dbReference>
<dbReference type="PANTHER" id="PTHR13257:SF0">
    <property type="entry name" value="NUCLEAR PORE COMPLEX PROTEIN NUP88"/>
    <property type="match status" value="1"/>
</dbReference>
<keyword evidence="6" id="KW-0906">Nuclear pore complex</keyword>
<evidence type="ECO:0000256" key="4">
    <source>
        <dbReference type="ARBA" id="ARBA00022927"/>
    </source>
</evidence>
<comment type="subcellular location">
    <subcellularLocation>
        <location evidence="1">Nucleus</location>
        <location evidence="1">Nuclear pore complex</location>
    </subcellularLocation>
</comment>
<evidence type="ECO:0000256" key="3">
    <source>
        <dbReference type="ARBA" id="ARBA00022816"/>
    </source>
</evidence>
<evidence type="ECO:0000256" key="2">
    <source>
        <dbReference type="ARBA" id="ARBA00022448"/>
    </source>
</evidence>
<dbReference type="Pfam" id="PF10168">
    <property type="entry name" value="Nup88"/>
    <property type="match status" value="2"/>
</dbReference>
<dbReference type="GO" id="GO:0000056">
    <property type="term" value="P:ribosomal small subunit export from nucleus"/>
    <property type="evidence" value="ECO:0007669"/>
    <property type="project" value="InterPro"/>
</dbReference>
<keyword evidence="7" id="KW-0539">Nucleus</keyword>
<name>A0A8H7UYG0_9FUNG</name>
<dbReference type="GO" id="GO:0017056">
    <property type="term" value="F:structural constituent of nuclear pore"/>
    <property type="evidence" value="ECO:0007669"/>
    <property type="project" value="InterPro"/>
</dbReference>
<evidence type="ECO:0000313" key="9">
    <source>
        <dbReference type="Proteomes" id="UP000650833"/>
    </source>
</evidence>
<evidence type="ECO:0000256" key="1">
    <source>
        <dbReference type="ARBA" id="ARBA00004567"/>
    </source>
</evidence>
<evidence type="ECO:0000256" key="5">
    <source>
        <dbReference type="ARBA" id="ARBA00023010"/>
    </source>
</evidence>
<keyword evidence="2" id="KW-0813">Transport</keyword>
<dbReference type="EMBL" id="JAEPRC010000543">
    <property type="protein sequence ID" value="KAG2195099.1"/>
    <property type="molecule type" value="Genomic_DNA"/>
</dbReference>
<keyword evidence="3" id="KW-0509">mRNA transport</keyword>
<dbReference type="GO" id="GO:0006606">
    <property type="term" value="P:protein import into nucleus"/>
    <property type="evidence" value="ECO:0007669"/>
    <property type="project" value="TreeGrafter"/>
</dbReference>
<dbReference type="InterPro" id="IPR037700">
    <property type="entry name" value="NUP88/NUP82"/>
</dbReference>
<dbReference type="GO" id="GO:0000055">
    <property type="term" value="P:ribosomal large subunit export from nucleus"/>
    <property type="evidence" value="ECO:0007669"/>
    <property type="project" value="InterPro"/>
</dbReference>
<keyword evidence="5" id="KW-0811">Translocation</keyword>
<reference evidence="8" key="1">
    <citation type="submission" date="2020-12" db="EMBL/GenBank/DDBJ databases">
        <title>Metabolic potential, ecology and presence of endohyphal bacteria is reflected in genomic diversity of Mucoromycotina.</title>
        <authorList>
            <person name="Muszewska A."/>
            <person name="Okrasinska A."/>
            <person name="Steczkiewicz K."/>
            <person name="Drgas O."/>
            <person name="Orlowska M."/>
            <person name="Perlinska-Lenart U."/>
            <person name="Aleksandrzak-Piekarczyk T."/>
            <person name="Szatraj K."/>
            <person name="Zielenkiewicz U."/>
            <person name="Pilsyk S."/>
            <person name="Malc E."/>
            <person name="Mieczkowski P."/>
            <person name="Kruszewska J.S."/>
            <person name="Biernat P."/>
            <person name="Pawlowska J."/>
        </authorList>
    </citation>
    <scope>NUCLEOTIDE SEQUENCE</scope>
    <source>
        <strain evidence="8">CBS 226.32</strain>
    </source>
</reference>
<proteinExistence type="predicted"/>
<keyword evidence="4" id="KW-0653">Protein transport</keyword>
<evidence type="ECO:0000256" key="7">
    <source>
        <dbReference type="ARBA" id="ARBA00023242"/>
    </source>
</evidence>
<dbReference type="SUPFAM" id="SSF50978">
    <property type="entry name" value="WD40 repeat-like"/>
    <property type="match status" value="1"/>
</dbReference>
<dbReference type="Proteomes" id="UP000650833">
    <property type="component" value="Unassembled WGS sequence"/>
</dbReference>
<evidence type="ECO:0000313" key="8">
    <source>
        <dbReference type="EMBL" id="KAG2195099.1"/>
    </source>
</evidence>
<keyword evidence="9" id="KW-1185">Reference proteome</keyword>
<evidence type="ECO:0000256" key="6">
    <source>
        <dbReference type="ARBA" id="ARBA00023132"/>
    </source>
</evidence>
<protein>
    <recommendedName>
        <fullName evidence="10">Nucleoporin nup82</fullName>
    </recommendedName>
</protein>
<dbReference type="OrthoDB" id="341482at2759"/>
<dbReference type="AlphaFoldDB" id="A0A8H7UYG0"/>
<sequence>MSNFYDSWLDCLVKHSIFELDDTEKQSSQIIKSKQTRQDNNVTNFILQHHSRVITVRDNDLFVAVGSQIRVLNLSNFKDNWLKASQEATDKEIELPENWILSVPFKILDTPEINYSIETLLPNKNGRLLAVCGEHRLEIVCLPRQAFSDYSSAGIIPKRKVDCRTLSVGGKYYEKSKADILKIEWHSLSETNTHIVVLGNDNMLRIFDVSNNIEQPEQSFDLSPLERKSTTVSPIQRIGFSIDNDEENSDEDAVTFTLGGSSKDKSGWEPFTVFYALRNGHIYSLCPVIPFRSVVRRSHLDNLACISDAKYQQAKNATKSDHKTLSHLFNLHSIWIDDLFQTAKIARRSNESDILVVVSDDKHSQYPVLRQGPFLISHTQVLDNGIEASDLLFVNVDPVCVLALGLTNGSVHNYLLSGEIDAQWQMPIENATHTWQRELGMLLSDSACLPKASLYEVVNLKNQELPKYQTVTFVSDPLYEDTYFVYHAAGVHAVAMSTWIQPLRSAILKYESGSNPESQRALDTLLKEKSKSEVRLLVNASPFKDSFVPIIGLVLISDIYLSYSLLALTTDYRLVTRDLNMRREVGVPEEAEKAVKAQLHNIGSEEDESKKGYEPVLSLPLFKPPPQLDTLPKQPKIVVPPGMSGPQEIIINEETLRFFSKSTEQIRRETRDLKKAASHINARLNTQQKEFERQVNAVRDLYFKLQETNSEEAKQAQKQKLKDISQRHTKLRLRIDEQLRTLMKSYQPELSNEEKEWVDKLEKLSKQISGDSGYLARIKMLKEQFEQQAQITKPKTHKFAGMNPTQLKSVLSTLKQQSSDIGHVTERMEKLETKLPASA</sequence>
<organism evidence="8 9">
    <name type="scientific">Mucor plumbeus</name>
    <dbReference type="NCBI Taxonomy" id="97098"/>
    <lineage>
        <taxon>Eukaryota</taxon>
        <taxon>Fungi</taxon>
        <taxon>Fungi incertae sedis</taxon>
        <taxon>Mucoromycota</taxon>
        <taxon>Mucoromycotina</taxon>
        <taxon>Mucoromycetes</taxon>
        <taxon>Mucorales</taxon>
        <taxon>Mucorineae</taxon>
        <taxon>Mucoraceae</taxon>
        <taxon>Mucor</taxon>
    </lineage>
</organism>
<gene>
    <name evidence="8" type="ORF">INT46_003415</name>
</gene>
<dbReference type="PANTHER" id="PTHR13257">
    <property type="entry name" value="NUCLEOPORIN NUP84-RELATED"/>
    <property type="match status" value="1"/>
</dbReference>
<accession>A0A8H7UYG0</accession>
<comment type="caution">
    <text evidence="8">The sequence shown here is derived from an EMBL/GenBank/DDBJ whole genome shotgun (WGS) entry which is preliminary data.</text>
</comment>
<evidence type="ECO:0008006" key="10">
    <source>
        <dbReference type="Google" id="ProtNLM"/>
    </source>
</evidence>
<dbReference type="InterPro" id="IPR019321">
    <property type="entry name" value="Nucleoporin_Nup88"/>
</dbReference>
<dbReference type="GO" id="GO:0005643">
    <property type="term" value="C:nuclear pore"/>
    <property type="evidence" value="ECO:0007669"/>
    <property type="project" value="UniProtKB-SubCell"/>
</dbReference>
<dbReference type="InterPro" id="IPR036322">
    <property type="entry name" value="WD40_repeat_dom_sf"/>
</dbReference>